<feature type="region of interest" description="Disordered" evidence="1">
    <location>
        <begin position="182"/>
        <end position="324"/>
    </location>
</feature>
<organism evidence="2 3">
    <name type="scientific">Streptomyces triticirhizae</name>
    <dbReference type="NCBI Taxonomy" id="2483353"/>
    <lineage>
        <taxon>Bacteria</taxon>
        <taxon>Bacillati</taxon>
        <taxon>Actinomycetota</taxon>
        <taxon>Actinomycetes</taxon>
        <taxon>Kitasatosporales</taxon>
        <taxon>Streptomycetaceae</taxon>
        <taxon>Streptomyces</taxon>
    </lineage>
</organism>
<dbReference type="AlphaFoldDB" id="A0A3M2LR18"/>
<feature type="compositionally biased region" description="Low complexity" evidence="1">
    <location>
        <begin position="253"/>
        <end position="262"/>
    </location>
</feature>
<feature type="compositionally biased region" description="Pro residues" evidence="1">
    <location>
        <begin position="271"/>
        <end position="285"/>
    </location>
</feature>
<name>A0A3M2LR18_9ACTN</name>
<reference evidence="2 3" key="1">
    <citation type="submission" date="2018-10" db="EMBL/GenBank/DDBJ databases">
        <title>Isolation, diversity and antifungal activity of actinobacteria from wheat.</title>
        <authorList>
            <person name="Han C."/>
        </authorList>
    </citation>
    <scope>NUCLEOTIDE SEQUENCE [LARGE SCALE GENOMIC DNA]</scope>
    <source>
        <strain evidence="2 3">NEAU-YY642</strain>
    </source>
</reference>
<sequence length="493" mass="52360">MEPGHLDKRIRGRDVCCLARSGRTRFESGQVRLVTASRLPDFQGEPHELPARRRGEATPPAYLPRRAGAGGGALSIEAMLWAMHDSPAADTTERLILVALGDKANADGTDAFPSKATLARVALCDEKTVQRKIRALKARGVVALGDQAAARYIPSHVRPKVYDLLIPASWYGPERLARVNAERQQKGLPPLSAATRPPIASPPTKRSRSDKGKPRKAFVEPAFVEPEEMLPEPPSEGGDSQSPPPRSEGGGLSVPPGGDSQSPGGGLSVPQPIPINPPVTRPPSVRPSTGTGRRARTDGRTDGRDVDAAGKAQRSPVAATAGAVPPASTVARTPGVELLLDIGQQHPEFAIWGQPLADQGRIVTGLLAEGWTRAQIRRVITGRPLPEQIRTSVGAIISRRLLDAAMVPPPAGRRPVVPPQLPAAEPEPVPEPEPAPTSDLPAETIPCPGWDGTPCGADSRSVDEDGLCGPCRFRVIRRQEKAKKSRLPQGASR</sequence>
<protein>
    <submittedName>
        <fullName evidence="2">Helix-turn-helix domain-containing protein</fullName>
    </submittedName>
</protein>
<evidence type="ECO:0000313" key="2">
    <source>
        <dbReference type="EMBL" id="RMI39742.1"/>
    </source>
</evidence>
<accession>A0A3M2LR18</accession>
<evidence type="ECO:0000313" key="3">
    <source>
        <dbReference type="Proteomes" id="UP000278673"/>
    </source>
</evidence>
<keyword evidence="3" id="KW-1185">Reference proteome</keyword>
<comment type="caution">
    <text evidence="2">The sequence shown here is derived from an EMBL/GenBank/DDBJ whole genome shotgun (WGS) entry which is preliminary data.</text>
</comment>
<feature type="region of interest" description="Disordered" evidence="1">
    <location>
        <begin position="41"/>
        <end position="65"/>
    </location>
</feature>
<proteinExistence type="predicted"/>
<feature type="compositionally biased region" description="Basic and acidic residues" evidence="1">
    <location>
        <begin position="44"/>
        <end position="56"/>
    </location>
</feature>
<feature type="region of interest" description="Disordered" evidence="1">
    <location>
        <begin position="411"/>
        <end position="463"/>
    </location>
</feature>
<dbReference type="EMBL" id="RFFJ01000068">
    <property type="protein sequence ID" value="RMI39742.1"/>
    <property type="molecule type" value="Genomic_DNA"/>
</dbReference>
<dbReference type="Proteomes" id="UP000278673">
    <property type="component" value="Unassembled WGS sequence"/>
</dbReference>
<dbReference type="Pfam" id="PF13730">
    <property type="entry name" value="HTH_36"/>
    <property type="match status" value="1"/>
</dbReference>
<feature type="compositionally biased region" description="Low complexity" evidence="1">
    <location>
        <begin position="315"/>
        <end position="324"/>
    </location>
</feature>
<evidence type="ECO:0000256" key="1">
    <source>
        <dbReference type="SAM" id="MobiDB-lite"/>
    </source>
</evidence>
<feature type="compositionally biased region" description="Basic and acidic residues" evidence="1">
    <location>
        <begin position="295"/>
        <end position="308"/>
    </location>
</feature>
<feature type="compositionally biased region" description="Pro residues" evidence="1">
    <location>
        <begin position="411"/>
        <end position="435"/>
    </location>
</feature>
<gene>
    <name evidence="2" type="ORF">EBN88_14215</name>
</gene>